<organism evidence="1 2">
    <name type="scientific">Polymorphobacter multimanifer</name>
    <dbReference type="NCBI Taxonomy" id="1070431"/>
    <lineage>
        <taxon>Bacteria</taxon>
        <taxon>Pseudomonadati</taxon>
        <taxon>Pseudomonadota</taxon>
        <taxon>Alphaproteobacteria</taxon>
        <taxon>Sphingomonadales</taxon>
        <taxon>Sphingosinicellaceae</taxon>
        <taxon>Polymorphobacter</taxon>
    </lineage>
</organism>
<reference evidence="1 2" key="1">
    <citation type="submission" date="2020-08" db="EMBL/GenBank/DDBJ databases">
        <title>Genomic Encyclopedia of Type Strains, Phase IV (KMG-IV): sequencing the most valuable type-strain genomes for metagenomic binning, comparative biology and taxonomic classification.</title>
        <authorList>
            <person name="Goeker M."/>
        </authorList>
    </citation>
    <scope>NUCLEOTIDE SEQUENCE [LARGE SCALE GENOMIC DNA]</scope>
    <source>
        <strain evidence="1 2">DSM 102189</strain>
    </source>
</reference>
<sequence length="162" mass="17165">MHETIRHRLPLMAAAQAQKEITHNEALMLVDRLLHPVVESRALAVPPAMASPGAAWIVAAGAADAWAGAEGRLAVHDGEAWHFAEPFAGLATWVRDEHCFVAWDDGWSDTWPVGGLSIRGRRVLDAAPAAMAPAVGGTVVDAELRAVTATLIEALRAQGIVT</sequence>
<comment type="caution">
    <text evidence="1">The sequence shown here is derived from an EMBL/GenBank/DDBJ whole genome shotgun (WGS) entry which is preliminary data.</text>
</comment>
<keyword evidence="2" id="KW-1185">Reference proteome</keyword>
<evidence type="ECO:0000313" key="1">
    <source>
        <dbReference type="EMBL" id="MBB6226626.1"/>
    </source>
</evidence>
<accession>A0A841L2U9</accession>
<evidence type="ECO:0008006" key="3">
    <source>
        <dbReference type="Google" id="ProtNLM"/>
    </source>
</evidence>
<dbReference type="Proteomes" id="UP000538147">
    <property type="component" value="Unassembled WGS sequence"/>
</dbReference>
<evidence type="ECO:0000313" key="2">
    <source>
        <dbReference type="Proteomes" id="UP000538147"/>
    </source>
</evidence>
<name>A0A841L2U9_9SPHN</name>
<dbReference type="Pfam" id="PF10983">
    <property type="entry name" value="DUF2793"/>
    <property type="match status" value="1"/>
</dbReference>
<proteinExistence type="predicted"/>
<gene>
    <name evidence="1" type="ORF">FHS79_000784</name>
</gene>
<dbReference type="InterPro" id="IPR021251">
    <property type="entry name" value="DUF2793"/>
</dbReference>
<protein>
    <recommendedName>
        <fullName evidence="3">DUF2793 domain-containing protein</fullName>
    </recommendedName>
</protein>
<dbReference type="EMBL" id="JACIIV010000005">
    <property type="protein sequence ID" value="MBB6226626.1"/>
    <property type="molecule type" value="Genomic_DNA"/>
</dbReference>
<dbReference type="RefSeq" id="WP_184195700.1">
    <property type="nucleotide sequence ID" value="NZ_BMOX01000005.1"/>
</dbReference>
<dbReference type="AlphaFoldDB" id="A0A841L2U9"/>